<evidence type="ECO:0000313" key="7">
    <source>
        <dbReference type="EMBL" id="TQV69111.1"/>
    </source>
</evidence>
<proteinExistence type="inferred from homology"/>
<evidence type="ECO:0000256" key="3">
    <source>
        <dbReference type="ARBA" id="ARBA00022777"/>
    </source>
</evidence>
<keyword evidence="5" id="KW-0175">Coiled coil</keyword>
<dbReference type="InterPro" id="IPR027417">
    <property type="entry name" value="P-loop_NTPase"/>
</dbReference>
<comment type="similarity">
    <text evidence="1 4">Belongs to the polyphosphate kinase 2 (PPK2) family. Class I subfamily.</text>
</comment>
<evidence type="ECO:0000256" key="4">
    <source>
        <dbReference type="RuleBase" id="RU369062"/>
    </source>
</evidence>
<name>A0A545SVY2_9RHOB</name>
<dbReference type="PANTHER" id="PTHR34383:SF1">
    <property type="entry name" value="ADP-POLYPHOSPHATE PHOSPHOTRANSFERASE"/>
    <property type="match status" value="1"/>
</dbReference>
<dbReference type="AlphaFoldDB" id="A0A545SVY2"/>
<evidence type="ECO:0000256" key="1">
    <source>
        <dbReference type="ARBA" id="ARBA00009924"/>
    </source>
</evidence>
<dbReference type="PIRSF" id="PIRSF028756">
    <property type="entry name" value="PPK2_prd"/>
    <property type="match status" value="1"/>
</dbReference>
<dbReference type="NCBIfam" id="TIGR03707">
    <property type="entry name" value="PPK2_P_aer"/>
    <property type="match status" value="1"/>
</dbReference>
<feature type="domain" description="Polyphosphate kinase-2-related" evidence="6">
    <location>
        <begin position="44"/>
        <end position="267"/>
    </location>
</feature>
<dbReference type="Pfam" id="PF03976">
    <property type="entry name" value="PPK2"/>
    <property type="match status" value="1"/>
</dbReference>
<dbReference type="Proteomes" id="UP000315816">
    <property type="component" value="Unassembled WGS sequence"/>
</dbReference>
<sequence>MSLPFDGAISEFFRETAPNAVRDAIKNASKKDILSDSYPYEKLIDKDTYEAEIEALQLELVKLQADVKATGKRVVVIFEGRDAAGKGGTIKRFRENLNPRVARVVALSKPSDREAGEWYFQRYIKHLPTEGELVLFDRSWYNRGVVEKVFGFCEDTQREAFFRQLPEFEDMLVDEGIHFVKIWLNVGRAEQLRRFLAREKDPLKQWKLSWIDVEGLKKWDAYSDAIQETFNRSHRDVSPWTVIRSDDKKRARLAALKAVLQGIDYVGKDGNVANAPDENICGGPEIWTDGGNA</sequence>
<dbReference type="EMBL" id="VICH01000004">
    <property type="protein sequence ID" value="TQV69111.1"/>
    <property type="molecule type" value="Genomic_DNA"/>
</dbReference>
<dbReference type="EC" id="2.7.4.-" evidence="4"/>
<dbReference type="Gene3D" id="3.40.50.300">
    <property type="entry name" value="P-loop containing nucleotide triphosphate hydrolases"/>
    <property type="match status" value="1"/>
</dbReference>
<comment type="caution">
    <text evidence="7">The sequence shown here is derived from an EMBL/GenBank/DDBJ whole genome shotgun (WGS) entry which is preliminary data.</text>
</comment>
<organism evidence="7 8">
    <name type="scientific">Aliiroseovarius halocynthiae</name>
    <dbReference type="NCBI Taxonomy" id="985055"/>
    <lineage>
        <taxon>Bacteria</taxon>
        <taxon>Pseudomonadati</taxon>
        <taxon>Pseudomonadota</taxon>
        <taxon>Alphaproteobacteria</taxon>
        <taxon>Rhodobacterales</taxon>
        <taxon>Paracoccaceae</taxon>
        <taxon>Aliiroseovarius</taxon>
    </lineage>
</organism>
<dbReference type="InterPro" id="IPR016898">
    <property type="entry name" value="Polyphosphate_phosphotransfera"/>
</dbReference>
<comment type="function">
    <text evidence="4">Uses inorganic polyphosphate (polyP) as a donor to convert GDP to GTP or ADP to ATP.</text>
</comment>
<keyword evidence="8" id="KW-1185">Reference proteome</keyword>
<keyword evidence="3 4" id="KW-0418">Kinase</keyword>
<gene>
    <name evidence="7" type="primary">ppk2</name>
    <name evidence="7" type="ORF">FIL88_05955</name>
</gene>
<dbReference type="GO" id="GO:0008976">
    <property type="term" value="F:polyphosphate kinase activity"/>
    <property type="evidence" value="ECO:0007669"/>
    <property type="project" value="UniProtKB-UniRule"/>
</dbReference>
<dbReference type="SUPFAM" id="SSF52540">
    <property type="entry name" value="P-loop containing nucleoside triphosphate hydrolases"/>
    <property type="match status" value="1"/>
</dbReference>
<dbReference type="PANTHER" id="PTHR34383">
    <property type="entry name" value="POLYPHOSPHATE:AMP PHOSPHOTRANSFERASE-RELATED"/>
    <property type="match status" value="1"/>
</dbReference>
<keyword evidence="2 4" id="KW-0808">Transferase</keyword>
<evidence type="ECO:0000256" key="5">
    <source>
        <dbReference type="SAM" id="Coils"/>
    </source>
</evidence>
<evidence type="ECO:0000256" key="2">
    <source>
        <dbReference type="ARBA" id="ARBA00022679"/>
    </source>
</evidence>
<feature type="coiled-coil region" evidence="5">
    <location>
        <begin position="46"/>
        <end position="73"/>
    </location>
</feature>
<protein>
    <recommendedName>
        <fullName evidence="4">ADP/GDP-polyphosphate phosphotransferase</fullName>
        <ecNumber evidence="4">2.7.4.-</ecNumber>
    </recommendedName>
    <alternativeName>
        <fullName evidence="4">Polyphosphate kinase PPK2</fullName>
    </alternativeName>
</protein>
<dbReference type="InterPro" id="IPR022488">
    <property type="entry name" value="PPK2-related"/>
</dbReference>
<dbReference type="OrthoDB" id="9775224at2"/>
<accession>A0A545SVY2</accession>
<reference evidence="7 8" key="1">
    <citation type="submission" date="2019-06" db="EMBL/GenBank/DDBJ databases">
        <title>A novel species of marine bacteria.</title>
        <authorList>
            <person name="Wang Y."/>
        </authorList>
    </citation>
    <scope>NUCLEOTIDE SEQUENCE [LARGE SCALE GENOMIC DNA]</scope>
    <source>
        <strain evidence="7 8">MA1-10</strain>
    </source>
</reference>
<comment type="subunit">
    <text evidence="4">Homotetramer.</text>
</comment>
<evidence type="ECO:0000313" key="8">
    <source>
        <dbReference type="Proteomes" id="UP000315816"/>
    </source>
</evidence>
<evidence type="ECO:0000259" key="6">
    <source>
        <dbReference type="Pfam" id="PF03976"/>
    </source>
</evidence>
<dbReference type="InterPro" id="IPR022486">
    <property type="entry name" value="PPK2_PA0141"/>
</dbReference>
<dbReference type="GO" id="GO:0006793">
    <property type="term" value="P:phosphorus metabolic process"/>
    <property type="evidence" value="ECO:0007669"/>
    <property type="project" value="InterPro"/>
</dbReference>
<dbReference type="RefSeq" id="WP_142852863.1">
    <property type="nucleotide sequence ID" value="NZ_FXWW01000001.1"/>
</dbReference>